<name>A0ABV4WXM4_9CYAN</name>
<dbReference type="Pfam" id="PF12770">
    <property type="entry name" value="CHAT"/>
    <property type="match status" value="1"/>
</dbReference>
<dbReference type="Proteomes" id="UP001576774">
    <property type="component" value="Unassembled WGS sequence"/>
</dbReference>
<organism evidence="2 3">
    <name type="scientific">Floridaenema aerugineum BLCC-F46</name>
    <dbReference type="NCBI Taxonomy" id="3153654"/>
    <lineage>
        <taxon>Bacteria</taxon>
        <taxon>Bacillati</taxon>
        <taxon>Cyanobacteriota</taxon>
        <taxon>Cyanophyceae</taxon>
        <taxon>Oscillatoriophycideae</taxon>
        <taxon>Aerosakkonematales</taxon>
        <taxon>Aerosakkonemataceae</taxon>
        <taxon>Floridanema</taxon>
        <taxon>Floridanema aerugineum</taxon>
    </lineage>
</organism>
<evidence type="ECO:0000313" key="2">
    <source>
        <dbReference type="EMBL" id="MFB2875273.1"/>
    </source>
</evidence>
<keyword evidence="3" id="KW-1185">Reference proteome</keyword>
<reference evidence="2 3" key="1">
    <citation type="submission" date="2024-09" db="EMBL/GenBank/DDBJ databases">
        <title>Floridaenema gen nov. (Aerosakkonemataceae, Aerosakkonematales ord. nov., Cyanobacteria) from benthic tropical and subtropical fresh waters, with the description of four new species.</title>
        <authorList>
            <person name="Moretto J.A."/>
            <person name="Berthold D.E."/>
            <person name="Lefler F.W."/>
            <person name="Huang I.-S."/>
            <person name="Laughinghouse H. IV."/>
        </authorList>
    </citation>
    <scope>NUCLEOTIDE SEQUENCE [LARGE SCALE GENOMIC DNA]</scope>
    <source>
        <strain evidence="2 3">BLCC-F46</strain>
    </source>
</reference>
<gene>
    <name evidence="2" type="ORF">ACE1CC_00110</name>
</gene>
<dbReference type="InterPro" id="IPR021224">
    <property type="entry name" value="DUF2690"/>
</dbReference>
<dbReference type="RefSeq" id="WP_413268441.1">
    <property type="nucleotide sequence ID" value="NZ_JBHFNQ010000003.1"/>
</dbReference>
<proteinExistence type="predicted"/>
<accession>A0ABV4WXM4</accession>
<comment type="caution">
    <text evidence="2">The sequence shown here is derived from an EMBL/GenBank/DDBJ whole genome shotgun (WGS) entry which is preliminary data.</text>
</comment>
<dbReference type="EMBL" id="JBHFNQ010000003">
    <property type="protein sequence ID" value="MFB2875273.1"/>
    <property type="molecule type" value="Genomic_DNA"/>
</dbReference>
<evidence type="ECO:0000259" key="1">
    <source>
        <dbReference type="Pfam" id="PF12770"/>
    </source>
</evidence>
<dbReference type="Pfam" id="PF10901">
    <property type="entry name" value="DUF2690"/>
    <property type="match status" value="1"/>
</dbReference>
<protein>
    <submittedName>
        <fullName evidence="2">CHAT domain-containing protein</fullName>
    </submittedName>
</protein>
<feature type="domain" description="CHAT" evidence="1">
    <location>
        <begin position="123"/>
        <end position="339"/>
    </location>
</feature>
<evidence type="ECO:0000313" key="3">
    <source>
        <dbReference type="Proteomes" id="UP001576774"/>
    </source>
</evidence>
<dbReference type="InterPro" id="IPR024983">
    <property type="entry name" value="CHAT_dom"/>
</dbReference>
<sequence length="519" mass="58671">MAKLVVLNLLKGDFEQGFPAILEIGEEGSRAALAIRGYLPGTPKISELFCKWQEAFHSKVNQGSSGQSGIRSRITVRKVTKSSCHDAAKELAAYLNDWLKSGGEWQKIRDGLQQHLSKDDEIRVIIQTEDFRLRQLPWQAWEIFTECYNQAEIALSAPEYESPTGKLNSRRQSRVRILAVLGNNDNINIEFDRQVLERLREQGAKIEFLNQPKREELLDRLWDERGWHIFFFAGHSSSQLNGEIGWFNINQDEALEIKELKNALKTAIKGGLQLAIFNSCDGLGLANQLAKLHLPQSIVMREPVPDRMAQEFLQNFLTAFANDRSLYASVREARSKLENWEKEYAGASWLPIICQNPAVLPPCWQDWCSRPLSHLYKIFFLLLVASILSLAITVVKTTVLDKPLCSGSSCIGRDPKDNKCDRDAITVTSRDREISPSVVKVELRYSKRCNSTWLRTTGALVPRVDYLEDSQGKKYPNTPVPHTHPVYYSNMGPGKIEIKACTQLQSGEPKCTGLVNPSL</sequence>